<organism evidence="1 2">
    <name type="scientific">Ambrosiozyma monospora</name>
    <name type="common">Yeast</name>
    <name type="synonym">Endomycopsis monosporus</name>
    <dbReference type="NCBI Taxonomy" id="43982"/>
    <lineage>
        <taxon>Eukaryota</taxon>
        <taxon>Fungi</taxon>
        <taxon>Dikarya</taxon>
        <taxon>Ascomycota</taxon>
        <taxon>Saccharomycotina</taxon>
        <taxon>Pichiomycetes</taxon>
        <taxon>Pichiales</taxon>
        <taxon>Pichiaceae</taxon>
        <taxon>Ambrosiozyma</taxon>
    </lineage>
</organism>
<dbReference type="Proteomes" id="UP001165064">
    <property type="component" value="Unassembled WGS sequence"/>
</dbReference>
<evidence type="ECO:0000313" key="2">
    <source>
        <dbReference type="Proteomes" id="UP001165064"/>
    </source>
</evidence>
<comment type="caution">
    <text evidence="1">The sequence shown here is derived from an EMBL/GenBank/DDBJ whole genome shotgun (WGS) entry which is preliminary data.</text>
</comment>
<proteinExistence type="predicted"/>
<name>A0ACB5T6B3_AMBMO</name>
<accession>A0ACB5T6B3</accession>
<keyword evidence="2" id="KW-1185">Reference proteome</keyword>
<evidence type="ECO:0000313" key="1">
    <source>
        <dbReference type="EMBL" id="GME82512.1"/>
    </source>
</evidence>
<gene>
    <name evidence="1" type="ORF">Amon02_000556600</name>
</gene>
<sequence length="549" mass="60893">MAGLDMALAGVTSSSSSGRTTATNNRDSLSTTDSSITSRSGSGSGPQLVANDIRQNTTEPSTTSRTFGNHSRTAPSSATTLKFENETSVLSEHLRILATKEMEILEIKQEIDNLNGRKKVLEFELQDLKIKVEQQLVRQLTQQNLAANNKLCHRHTMSSIDTTGNVTPFDRHVPKSPRSLKRGSVQQATGMFVDPLLDGGTYHISPSPEPESNGASGSYNHQQRHQRSATTVVGSPYADYTPQSLHQHGKRQSWLAKPLNFFQQFDNMIYQEFEKLNLPGLGDEQQSQEMDNYGSHDDDSSNGKREINEPIKALAGLTGGSTGVNNGEVIQSVSNSLWSFVNEVKSNLLNDPSDFNNNTASHQQQQETGNKMRPMRARAPSVSSRQTYGQYTVNKHHKRKNSSIAKSQPQAHLLDTDDLQITKDKSPKSTNHLKLSKKPSSSPFRAKKNENVITSDENATSEEDEFSTSSKKTLHKKASLILSNCDDSNSTITETTSQSINKKHSFLNIKKNTENIDKTQNERKPSVELTNFDKVDESDLWDDENLIDI</sequence>
<protein>
    <submittedName>
        <fullName evidence="1">Unnamed protein product</fullName>
    </submittedName>
</protein>
<dbReference type="EMBL" id="BSXS01004129">
    <property type="protein sequence ID" value="GME82512.1"/>
    <property type="molecule type" value="Genomic_DNA"/>
</dbReference>
<reference evidence="1" key="1">
    <citation type="submission" date="2023-04" db="EMBL/GenBank/DDBJ databases">
        <title>Ambrosiozyma monospora NBRC 10751.</title>
        <authorList>
            <person name="Ichikawa N."/>
            <person name="Sato H."/>
            <person name="Tonouchi N."/>
        </authorList>
    </citation>
    <scope>NUCLEOTIDE SEQUENCE</scope>
    <source>
        <strain evidence="1">NBRC 10751</strain>
    </source>
</reference>